<evidence type="ECO:0000313" key="15">
    <source>
        <dbReference type="EMBL" id="KJF40910.1"/>
    </source>
</evidence>
<dbReference type="HAMAP" id="MF_01211">
    <property type="entry name" value="DHODB_Fe_S_bind"/>
    <property type="match status" value="1"/>
</dbReference>
<feature type="binding site" evidence="11 12">
    <location>
        <begin position="55"/>
        <end position="58"/>
    </location>
    <ligand>
        <name>FAD</name>
        <dbReference type="ChEBI" id="CHEBI:57692"/>
    </ligand>
</feature>
<keyword evidence="2 11" id="KW-0813">Transport</keyword>
<keyword evidence="7 11" id="KW-0665">Pyrimidine biosynthesis</keyword>
<evidence type="ECO:0000256" key="2">
    <source>
        <dbReference type="ARBA" id="ARBA00022448"/>
    </source>
</evidence>
<comment type="caution">
    <text evidence="15">The sequence shown here is derived from an EMBL/GenBank/DDBJ whole genome shotgun (WGS) entry which is preliminary data.</text>
</comment>
<keyword evidence="10 11" id="KW-0411">Iron-sulfur</keyword>
<organism evidence="15 16">
    <name type="scientific">Ruthenibacterium lactatiformans</name>
    <dbReference type="NCBI Taxonomy" id="1550024"/>
    <lineage>
        <taxon>Bacteria</taxon>
        <taxon>Bacillati</taxon>
        <taxon>Bacillota</taxon>
        <taxon>Clostridia</taxon>
        <taxon>Eubacteriales</taxon>
        <taxon>Oscillospiraceae</taxon>
        <taxon>Ruthenibacterium</taxon>
    </lineage>
</organism>
<dbReference type="InterPro" id="IPR017938">
    <property type="entry name" value="Riboflavin_synthase-like_b-brl"/>
</dbReference>
<comment type="subunit">
    <text evidence="11">Heterotetramer of 2 PyrK and 2 PyrD type B subunits.</text>
</comment>
<dbReference type="PANTHER" id="PTHR43513">
    <property type="entry name" value="DIHYDROOROTATE DEHYDROGENASE B (NAD(+)), ELECTRON TRANSFER SUBUNIT"/>
    <property type="match status" value="1"/>
</dbReference>
<accession>A0A0D8J1Q8</accession>
<comment type="function">
    <text evidence="11">Responsible for channeling the electrons from the oxidation of dihydroorotate from the FMN redox center in the PyrD type B subunit to the ultimate electron acceptor NAD(+).</text>
</comment>
<dbReference type="GO" id="GO:0016491">
    <property type="term" value="F:oxidoreductase activity"/>
    <property type="evidence" value="ECO:0007669"/>
    <property type="project" value="InterPro"/>
</dbReference>
<comment type="cofactor">
    <cofactor evidence="11 12">
        <name>FAD</name>
        <dbReference type="ChEBI" id="CHEBI:57692"/>
    </cofactor>
    <text evidence="11 12">Binds 1 FAD per subunit.</text>
</comment>
<evidence type="ECO:0000256" key="8">
    <source>
        <dbReference type="ARBA" id="ARBA00022982"/>
    </source>
</evidence>
<dbReference type="Gene3D" id="2.10.240.10">
    <property type="entry name" value="Dihydroorotate dehydrogenase, electron transfer subunit"/>
    <property type="match status" value="1"/>
</dbReference>
<dbReference type="PROSITE" id="PS51384">
    <property type="entry name" value="FAD_FR"/>
    <property type="match status" value="1"/>
</dbReference>
<dbReference type="InterPro" id="IPR050353">
    <property type="entry name" value="PyrK_electron_transfer"/>
</dbReference>
<feature type="binding site" evidence="11 13">
    <location>
        <position position="221"/>
    </location>
    <ligand>
        <name>[2Fe-2S] cluster</name>
        <dbReference type="ChEBI" id="CHEBI:190135"/>
    </ligand>
</feature>
<comment type="similarity">
    <text evidence="1 11">Belongs to the PyrK family.</text>
</comment>
<dbReference type="GO" id="GO:0051537">
    <property type="term" value="F:2 iron, 2 sulfur cluster binding"/>
    <property type="evidence" value="ECO:0007669"/>
    <property type="project" value="UniProtKB-KW"/>
</dbReference>
<dbReference type="InterPro" id="IPR017927">
    <property type="entry name" value="FAD-bd_FR_type"/>
</dbReference>
<feature type="binding site" evidence="11 13">
    <location>
        <position position="226"/>
    </location>
    <ligand>
        <name>[2Fe-2S] cluster</name>
        <dbReference type="ChEBI" id="CHEBI:190135"/>
    </ligand>
</feature>
<evidence type="ECO:0000259" key="14">
    <source>
        <dbReference type="PROSITE" id="PS51384"/>
    </source>
</evidence>
<name>A0A0D8J1Q8_9FIRM</name>
<evidence type="ECO:0000256" key="1">
    <source>
        <dbReference type="ARBA" id="ARBA00006422"/>
    </source>
</evidence>
<dbReference type="InterPro" id="IPR012165">
    <property type="entry name" value="Cyt_c3_hydrogenase_gsu"/>
</dbReference>
<dbReference type="GO" id="GO:0046872">
    <property type="term" value="F:metal ion binding"/>
    <property type="evidence" value="ECO:0007669"/>
    <property type="project" value="UniProtKB-KW"/>
</dbReference>
<reference evidence="15" key="1">
    <citation type="submission" date="2015-02" db="EMBL/GenBank/DDBJ databases">
        <title>A novel member of the family Ruminococcaceae isolated from human feces.</title>
        <authorList>
            <person name="Shkoporov A.N."/>
            <person name="Chaplin A.V."/>
            <person name="Motuzova O.V."/>
            <person name="Kafarskaia L.I."/>
            <person name="Khokhlova E.V."/>
            <person name="Efimov B.A."/>
        </authorList>
    </citation>
    <scope>NUCLEOTIDE SEQUENCE [LARGE SCALE GENOMIC DNA]</scope>
    <source>
        <strain evidence="15">585-1</strain>
    </source>
</reference>
<keyword evidence="3 11" id="KW-0285">Flavoprotein</keyword>
<protein>
    <recommendedName>
        <fullName evidence="11">Dihydroorotate dehydrogenase B (NAD(+)), electron transfer subunit</fullName>
    </recommendedName>
    <alternativeName>
        <fullName evidence="11">Dihydroorotate oxidase B, electron transfer subunit</fullName>
    </alternativeName>
</protein>
<evidence type="ECO:0000313" key="16">
    <source>
        <dbReference type="Proteomes" id="UP000032483"/>
    </source>
</evidence>
<dbReference type="NCBIfam" id="NF000798">
    <property type="entry name" value="PRK00054.1-3"/>
    <property type="match status" value="1"/>
</dbReference>
<dbReference type="PANTHER" id="PTHR43513:SF3">
    <property type="entry name" value="DIHYDROOROTATE DEHYDROGENASE B (NAD(+)), ELECTRON TRANSFER SUBUNIT-RELATED"/>
    <property type="match status" value="1"/>
</dbReference>
<evidence type="ECO:0000256" key="5">
    <source>
        <dbReference type="ARBA" id="ARBA00022723"/>
    </source>
</evidence>
<dbReference type="GO" id="GO:0009055">
    <property type="term" value="F:electron transfer activity"/>
    <property type="evidence" value="ECO:0007669"/>
    <property type="project" value="UniProtKB-UniRule"/>
</dbReference>
<dbReference type="PIRSF" id="PIRSF006816">
    <property type="entry name" value="Cyc3_hyd_g"/>
    <property type="match status" value="1"/>
</dbReference>
<dbReference type="SUPFAM" id="SSF63380">
    <property type="entry name" value="Riboflavin synthase domain-like"/>
    <property type="match status" value="1"/>
</dbReference>
<dbReference type="GO" id="GO:0050660">
    <property type="term" value="F:flavin adenine dinucleotide binding"/>
    <property type="evidence" value="ECO:0007669"/>
    <property type="project" value="InterPro"/>
</dbReference>
<proteinExistence type="inferred from homology"/>
<sequence length="256" mass="26933">MPAANYNAAVLANGAAGENVMLLTARWDETTPAPACGQFYMLRAWEAEEAPLLSRPISVHRFDREKKEISFLYEVRGTGTQKLAALRPGDTVALTGPSGRGFPVDGTLGGAVALVGGGIGTAPLLQLAAELAAQGVDVDLYAGFRDEPYRVDAFSAACRSVHIATDSGRHGHHGFVTDLLDPAKYTAVCTCGPEIMMEKVAKMCLRAGVRVYVSREAKMACGVGACLGCTCKSKNGGVSVCKDGPVFEGSVLYELD</sequence>
<dbReference type="RefSeq" id="WP_050004588.1">
    <property type="nucleotide sequence ID" value="NZ_CATXDA010000006.1"/>
</dbReference>
<keyword evidence="4 11" id="KW-0001">2Fe-2S</keyword>
<evidence type="ECO:0000256" key="4">
    <source>
        <dbReference type="ARBA" id="ARBA00022714"/>
    </source>
</evidence>
<evidence type="ECO:0000256" key="3">
    <source>
        <dbReference type="ARBA" id="ARBA00022630"/>
    </source>
</evidence>
<evidence type="ECO:0000256" key="12">
    <source>
        <dbReference type="PIRSR" id="PIRSR006816-1"/>
    </source>
</evidence>
<evidence type="ECO:0000256" key="9">
    <source>
        <dbReference type="ARBA" id="ARBA00023004"/>
    </source>
</evidence>
<comment type="cofactor">
    <cofactor evidence="13">
        <name>[2Fe-2S] cluster</name>
        <dbReference type="ChEBI" id="CHEBI:190135"/>
    </cofactor>
    <text evidence="13">Binds 1 [2Fe-2S] cluster per subunit.</text>
</comment>
<evidence type="ECO:0000256" key="6">
    <source>
        <dbReference type="ARBA" id="ARBA00022827"/>
    </source>
</evidence>
<feature type="binding site" evidence="11 13">
    <location>
        <position position="241"/>
    </location>
    <ligand>
        <name>[2Fe-2S] cluster</name>
        <dbReference type="ChEBI" id="CHEBI:190135"/>
    </ligand>
</feature>
<keyword evidence="6 11" id="KW-0274">FAD</keyword>
<dbReference type="SUPFAM" id="SSF52343">
    <property type="entry name" value="Ferredoxin reductase-like, C-terminal NADP-linked domain"/>
    <property type="match status" value="1"/>
</dbReference>
<comment type="cofactor">
    <cofactor evidence="11">
        <name>[2Fe-2S] cluster</name>
        <dbReference type="ChEBI" id="CHEBI:190135"/>
    </cofactor>
    <text evidence="11">Binds 1 [2Fe-2S] cluster per subunit.</text>
</comment>
<evidence type="ECO:0000256" key="11">
    <source>
        <dbReference type="HAMAP-Rule" id="MF_01211"/>
    </source>
</evidence>
<dbReference type="Proteomes" id="UP000032483">
    <property type="component" value="Unassembled WGS sequence"/>
</dbReference>
<dbReference type="CDD" id="cd06218">
    <property type="entry name" value="DHOD_e_trans"/>
    <property type="match status" value="1"/>
</dbReference>
<dbReference type="InterPro" id="IPR037117">
    <property type="entry name" value="Dihydroorotate_DH_ele_sf"/>
</dbReference>
<comment type="caution">
    <text evidence="11">Lacks conserved residue(s) required for the propagation of feature annotation.</text>
</comment>
<dbReference type="Pfam" id="PF10418">
    <property type="entry name" value="DHODB_Fe-S_bind"/>
    <property type="match status" value="1"/>
</dbReference>
<dbReference type="Gene3D" id="3.40.50.80">
    <property type="entry name" value="Nucleotide-binding domain of ferredoxin-NADP reductase (FNR) module"/>
    <property type="match status" value="1"/>
</dbReference>
<keyword evidence="5 11" id="KW-0479">Metal-binding</keyword>
<dbReference type="PATRIC" id="fig|1550024.3.peg.794"/>
<dbReference type="InterPro" id="IPR023455">
    <property type="entry name" value="Dihydroorotate_DHASE_ETsu"/>
</dbReference>
<keyword evidence="8 11" id="KW-0249">Electron transport</keyword>
<feature type="domain" description="FAD-binding FR-type" evidence="14">
    <location>
        <begin position="3"/>
        <end position="104"/>
    </location>
</feature>
<dbReference type="GO" id="GO:0044205">
    <property type="term" value="P:'de novo' UMP biosynthetic process"/>
    <property type="evidence" value="ECO:0007669"/>
    <property type="project" value="UniProtKB-UniRule"/>
</dbReference>
<evidence type="ECO:0000256" key="7">
    <source>
        <dbReference type="ARBA" id="ARBA00022975"/>
    </source>
</evidence>
<dbReference type="EMBL" id="JXXK01000003">
    <property type="protein sequence ID" value="KJF40910.1"/>
    <property type="molecule type" value="Genomic_DNA"/>
</dbReference>
<dbReference type="InterPro" id="IPR039261">
    <property type="entry name" value="FNR_nucleotide-bd"/>
</dbReference>
<evidence type="ECO:0000256" key="10">
    <source>
        <dbReference type="ARBA" id="ARBA00023014"/>
    </source>
</evidence>
<keyword evidence="16" id="KW-1185">Reference proteome</keyword>
<feature type="binding site" evidence="11 13">
    <location>
        <position position="229"/>
    </location>
    <ligand>
        <name>[2Fe-2S] cluster</name>
        <dbReference type="ChEBI" id="CHEBI:190135"/>
    </ligand>
</feature>
<dbReference type="UniPathway" id="UPA00070">
    <property type="reaction ID" value="UER00945"/>
</dbReference>
<keyword evidence="9 11" id="KW-0408">Iron</keyword>
<comment type="pathway">
    <text evidence="11">Pyrimidine metabolism; UMP biosynthesis via de novo pathway; orotate from (S)-dihydroorotate (NAD(+) route): step 1/1.</text>
</comment>
<dbReference type="Gene3D" id="2.40.30.10">
    <property type="entry name" value="Translation factors"/>
    <property type="match status" value="1"/>
</dbReference>
<gene>
    <name evidence="11" type="primary">pyrK</name>
    <name evidence="15" type="ORF">TQ39_03550</name>
</gene>
<dbReference type="GeneID" id="42855709"/>
<feature type="binding site" evidence="11 12">
    <location>
        <begin position="79"/>
        <end position="80"/>
    </location>
    <ligand>
        <name>FAD</name>
        <dbReference type="ChEBI" id="CHEBI:57692"/>
    </ligand>
</feature>
<evidence type="ECO:0000256" key="13">
    <source>
        <dbReference type="PIRSR" id="PIRSR006816-2"/>
    </source>
</evidence>
<dbReference type="InterPro" id="IPR019480">
    <property type="entry name" value="Dihydroorotate_DH_Fe-S-bd"/>
</dbReference>
<dbReference type="AlphaFoldDB" id="A0A0D8J1Q8"/>